<accession>A0A8J2L2I3</accession>
<dbReference type="InterPro" id="IPR053010">
    <property type="entry name" value="SET_SmydA-8"/>
</dbReference>
<comment type="caution">
    <text evidence="6">The sequence shown here is derived from an EMBL/GenBank/DDBJ whole genome shotgun (WGS) entry which is preliminary data.</text>
</comment>
<sequence>MCDGIEDRECAVCHGEATQRCSACHAAYYCSFEHQKQHWKSHRRQCLPVIVAQRDPGRVPYWVAGRDIKPGSSILKEAPALRWPAWPRLNGNNFNLVPCLTCGKFLQFQTPEWQPCSLCGWPVCSTECEQASIHKDGECTDFVTHGIAFPPKTGRDLSKMLDYTIALIRMSKLKVTNLKKYEEILTLCPEPAVIHDTKHLALFHEILMRFSCFLNRNVRFLMSYPELRQAIWVLKLNRFSCSREGEIDFPGEGPENIGMNCIYLKTSLLSKSCSPNCSHAISPMPPDFSMVVRAAVLIREEEPLTIVRRGGDAMPTVRRQKELRQQFEFICQCKRCIDPTELNTYMSAMVCPACRKINGRDKNPGYMLPVDPLSVSDTAVWKCNSCEEIVTAADFLPGIYELADAISEDVEDVELFEEIVRVNSNNFLHPNHWVLQMAISGILDYYQENGCPLQNIKHFTELTLYRMNIEDVLNPGISFNRANFQRDYLIVIWPIIEGQFMQNAESARNKFSEEIRICMNFVYEAHRYFELFQSSLSDGEFNLKVLTAMKSSMESMNEEEDPSEKMATLSIEANYEAGTAMES</sequence>
<dbReference type="AlphaFoldDB" id="A0A8J2L2I3"/>
<dbReference type="PANTHER" id="PTHR46455">
    <property type="entry name" value="SET AND MYND DOMAIN CONTAINING, ARTHROPOD-SPECIFIC, MEMBER 4, ISOFORM A"/>
    <property type="match status" value="1"/>
</dbReference>
<name>A0A8J2L2I3_9HEXA</name>
<evidence type="ECO:0000313" key="7">
    <source>
        <dbReference type="Proteomes" id="UP000708208"/>
    </source>
</evidence>
<dbReference type="PROSITE" id="PS50865">
    <property type="entry name" value="ZF_MYND_2"/>
    <property type="match status" value="1"/>
</dbReference>
<organism evidence="6 7">
    <name type="scientific">Allacma fusca</name>
    <dbReference type="NCBI Taxonomy" id="39272"/>
    <lineage>
        <taxon>Eukaryota</taxon>
        <taxon>Metazoa</taxon>
        <taxon>Ecdysozoa</taxon>
        <taxon>Arthropoda</taxon>
        <taxon>Hexapoda</taxon>
        <taxon>Collembola</taxon>
        <taxon>Symphypleona</taxon>
        <taxon>Sminthuridae</taxon>
        <taxon>Allacma</taxon>
    </lineage>
</organism>
<evidence type="ECO:0000256" key="1">
    <source>
        <dbReference type="ARBA" id="ARBA00022723"/>
    </source>
</evidence>
<reference evidence="6" key="1">
    <citation type="submission" date="2021-06" db="EMBL/GenBank/DDBJ databases">
        <authorList>
            <person name="Hodson N. C."/>
            <person name="Mongue J. A."/>
            <person name="Jaron S. K."/>
        </authorList>
    </citation>
    <scope>NUCLEOTIDE SEQUENCE</scope>
</reference>
<keyword evidence="3" id="KW-0862">Zinc</keyword>
<feature type="domain" description="MYND-type" evidence="5">
    <location>
        <begin position="10"/>
        <end position="46"/>
    </location>
</feature>
<dbReference type="OrthoDB" id="5952526at2759"/>
<evidence type="ECO:0000256" key="2">
    <source>
        <dbReference type="ARBA" id="ARBA00022771"/>
    </source>
</evidence>
<dbReference type="CDD" id="cd20071">
    <property type="entry name" value="SET_SMYD"/>
    <property type="match status" value="1"/>
</dbReference>
<keyword evidence="2 4" id="KW-0863">Zinc-finger</keyword>
<proteinExistence type="predicted"/>
<evidence type="ECO:0000259" key="5">
    <source>
        <dbReference type="PROSITE" id="PS50865"/>
    </source>
</evidence>
<dbReference type="PANTHER" id="PTHR46455:SF5">
    <property type="entry name" value="SET AND MYND DOMAIN CONTAINING, ARTHROPOD-SPECIFIC, MEMBER 4, ISOFORM A"/>
    <property type="match status" value="1"/>
</dbReference>
<keyword evidence="7" id="KW-1185">Reference proteome</keyword>
<evidence type="ECO:0000313" key="6">
    <source>
        <dbReference type="EMBL" id="CAG7826396.1"/>
    </source>
</evidence>
<evidence type="ECO:0000256" key="3">
    <source>
        <dbReference type="ARBA" id="ARBA00022833"/>
    </source>
</evidence>
<protein>
    <recommendedName>
        <fullName evidence="5">MYND-type domain-containing protein</fullName>
    </recommendedName>
</protein>
<dbReference type="InterPro" id="IPR002893">
    <property type="entry name" value="Znf_MYND"/>
</dbReference>
<dbReference type="Proteomes" id="UP000708208">
    <property type="component" value="Unassembled WGS sequence"/>
</dbReference>
<dbReference type="EMBL" id="CAJVCH010539615">
    <property type="protein sequence ID" value="CAG7826396.1"/>
    <property type="molecule type" value="Genomic_DNA"/>
</dbReference>
<evidence type="ECO:0000256" key="4">
    <source>
        <dbReference type="PROSITE-ProRule" id="PRU00134"/>
    </source>
</evidence>
<dbReference type="PROSITE" id="PS01360">
    <property type="entry name" value="ZF_MYND_1"/>
    <property type="match status" value="1"/>
</dbReference>
<keyword evidence="1" id="KW-0479">Metal-binding</keyword>
<gene>
    <name evidence="6" type="ORF">AFUS01_LOCUS36450</name>
</gene>
<dbReference type="GO" id="GO:0008270">
    <property type="term" value="F:zinc ion binding"/>
    <property type="evidence" value="ECO:0007669"/>
    <property type="project" value="UniProtKB-KW"/>
</dbReference>
<dbReference type="Pfam" id="PF01753">
    <property type="entry name" value="zf-MYND"/>
    <property type="match status" value="1"/>
</dbReference>